<dbReference type="PANTHER" id="PTHR33406:SF11">
    <property type="entry name" value="MEMBRANE PROTEIN SCO6666-RELATED"/>
    <property type="match status" value="1"/>
</dbReference>
<dbReference type="EMBL" id="BOQP01000016">
    <property type="protein sequence ID" value="GIM72850.1"/>
    <property type="molecule type" value="Genomic_DNA"/>
</dbReference>
<dbReference type="RefSeq" id="WP_212998019.1">
    <property type="nucleotide sequence ID" value="NZ_BAAATW010000007.1"/>
</dbReference>
<feature type="transmembrane region" description="Helical" evidence="8">
    <location>
        <begin position="660"/>
        <end position="678"/>
    </location>
</feature>
<evidence type="ECO:0000313" key="11">
    <source>
        <dbReference type="Proteomes" id="UP000680865"/>
    </source>
</evidence>
<dbReference type="GO" id="GO:0005886">
    <property type="term" value="C:plasma membrane"/>
    <property type="evidence" value="ECO:0007669"/>
    <property type="project" value="UniProtKB-SubCell"/>
</dbReference>
<keyword evidence="11" id="KW-1185">Reference proteome</keyword>
<evidence type="ECO:0000256" key="5">
    <source>
        <dbReference type="ARBA" id="ARBA00022989"/>
    </source>
</evidence>
<feature type="transmembrane region" description="Helical" evidence="8">
    <location>
        <begin position="385"/>
        <end position="406"/>
    </location>
</feature>
<evidence type="ECO:0000256" key="4">
    <source>
        <dbReference type="ARBA" id="ARBA00022692"/>
    </source>
</evidence>
<dbReference type="InterPro" id="IPR000731">
    <property type="entry name" value="SSD"/>
</dbReference>
<evidence type="ECO:0000256" key="8">
    <source>
        <dbReference type="SAM" id="Phobius"/>
    </source>
</evidence>
<feature type="region of interest" description="Disordered" evidence="7">
    <location>
        <begin position="105"/>
        <end position="221"/>
    </location>
</feature>
<dbReference type="PANTHER" id="PTHR33406">
    <property type="entry name" value="MEMBRANE PROTEIN MJ1562-RELATED"/>
    <property type="match status" value="1"/>
</dbReference>
<dbReference type="PROSITE" id="PS50156">
    <property type="entry name" value="SSD"/>
    <property type="match status" value="1"/>
</dbReference>
<organism evidence="10 11">
    <name type="scientific">Winogradskya consettensis</name>
    <dbReference type="NCBI Taxonomy" id="113560"/>
    <lineage>
        <taxon>Bacteria</taxon>
        <taxon>Bacillati</taxon>
        <taxon>Actinomycetota</taxon>
        <taxon>Actinomycetes</taxon>
        <taxon>Micromonosporales</taxon>
        <taxon>Micromonosporaceae</taxon>
        <taxon>Winogradskya</taxon>
    </lineage>
</organism>
<evidence type="ECO:0000256" key="3">
    <source>
        <dbReference type="ARBA" id="ARBA00022475"/>
    </source>
</evidence>
<feature type="transmembrane region" description="Helical" evidence="8">
    <location>
        <begin position="698"/>
        <end position="721"/>
    </location>
</feature>
<accession>A0A919VRG0</accession>
<sequence>MSFFVRRGRLVLVMSAAALVVMAVLASGAFSALKSGGFDDPQSDSSRAAALLNRDFGGQTNLLLLVTPTNGAALDSPPVTALAHQITAGLAARGDVESISSYWDAQAAASGSEDGQAPASGSEDGQAAAPKGEDGQAAALKGEDGQAAAPRGEDGQAAAPRGEDGQAAAPKGEDGQAAAPKGEDGQAAALRGGDGQATAPRGGDGQATAPKGGDGQAAGLKGEDGRSALITMHVGGDEVASAAAAKAIVAAYATQDGPAEVRAGGQLGVGGDIGDQLARSLAIAEGIAVPVTLVLLILAFGSLMSALLPLVIGIIAVAGTFAELAVLGRLTDVSLYSVNLTTALGLGLAVDYSLLMVNRFREELRRGADVESAVATTVRTAGRTILFSSATVAVALAAMLLFPVYFLRSFAYAGIGVVVIAMVATLTTLPALLAVLGTRLAPRRAANDESVFWRRVATAVMRRPVAIALPVMAALLFLGTPVLHIAFGTPDDRVLHSSVPSRQVGDVLRANYAAATSTVDVLVTSTAPAASAGTARAVPDASAAGASAGAASAGTAPDAFAKEVAALPGVAGVRAPRTANGTAYLAVTARTDDEALVRAIRSLPAPAGTTVLVGGAAAALIDGNDAIVGTLPWAALWIALTTLILLFLFTGSVVLPVKALVLNVLSLSAVFGVLVWIFQDGHLSGPLGFTAMPVNTAMIVLMFCIAFGLSMDYEVFLLARIKEAHDHGAGTVDAVATGLARTGRIVTTAAALLAITFFAFGTAQVSFIQLFGIGTGIAIVLDATIIRGLLVPAFMRVAGDLNWWAPAPLRRLHNRIGLSEKDEPTPAALVPA</sequence>
<feature type="transmembrane region" description="Helical" evidence="8">
    <location>
        <begin position="412"/>
        <end position="436"/>
    </location>
</feature>
<protein>
    <submittedName>
        <fullName evidence="10">Membrane protein</fullName>
    </submittedName>
</protein>
<evidence type="ECO:0000256" key="7">
    <source>
        <dbReference type="SAM" id="MobiDB-lite"/>
    </source>
</evidence>
<keyword evidence="5 8" id="KW-1133">Transmembrane helix</keyword>
<evidence type="ECO:0000256" key="6">
    <source>
        <dbReference type="ARBA" id="ARBA00023136"/>
    </source>
</evidence>
<name>A0A919VRG0_9ACTN</name>
<evidence type="ECO:0000313" key="10">
    <source>
        <dbReference type="EMBL" id="GIM72850.1"/>
    </source>
</evidence>
<keyword evidence="4 8" id="KW-0812">Transmembrane</keyword>
<dbReference type="InterPro" id="IPR050545">
    <property type="entry name" value="Mycobact_MmpL"/>
</dbReference>
<evidence type="ECO:0000256" key="2">
    <source>
        <dbReference type="ARBA" id="ARBA00010157"/>
    </source>
</evidence>
<comment type="similarity">
    <text evidence="2">Belongs to the resistance-nodulation-cell division (RND) (TC 2.A.6) family. MmpL subfamily.</text>
</comment>
<feature type="transmembrane region" description="Helical" evidence="8">
    <location>
        <begin position="333"/>
        <end position="357"/>
    </location>
</feature>
<dbReference type="SUPFAM" id="SSF82866">
    <property type="entry name" value="Multidrug efflux transporter AcrB transmembrane domain"/>
    <property type="match status" value="2"/>
</dbReference>
<evidence type="ECO:0000256" key="1">
    <source>
        <dbReference type="ARBA" id="ARBA00004651"/>
    </source>
</evidence>
<gene>
    <name evidence="10" type="ORF">Aco04nite_32260</name>
</gene>
<comment type="caution">
    <text evidence="10">The sequence shown here is derived from an EMBL/GenBank/DDBJ whole genome shotgun (WGS) entry which is preliminary data.</text>
</comment>
<comment type="subcellular location">
    <subcellularLocation>
        <location evidence="1">Cell membrane</location>
        <topology evidence="1">Multi-pass membrane protein</topology>
    </subcellularLocation>
</comment>
<dbReference type="Pfam" id="PF03176">
    <property type="entry name" value="MMPL"/>
    <property type="match status" value="2"/>
</dbReference>
<proteinExistence type="inferred from homology"/>
<feature type="domain" description="SSD" evidence="9">
    <location>
        <begin position="306"/>
        <end position="435"/>
    </location>
</feature>
<keyword evidence="6 8" id="KW-0472">Membrane</keyword>
<dbReference type="Proteomes" id="UP000680865">
    <property type="component" value="Unassembled WGS sequence"/>
</dbReference>
<dbReference type="Gene3D" id="1.20.1640.10">
    <property type="entry name" value="Multidrug efflux transporter AcrB transmembrane domain"/>
    <property type="match status" value="2"/>
</dbReference>
<feature type="transmembrane region" description="Helical" evidence="8">
    <location>
        <begin position="465"/>
        <end position="487"/>
    </location>
</feature>
<dbReference type="AlphaFoldDB" id="A0A919VRG0"/>
<dbReference type="InterPro" id="IPR004869">
    <property type="entry name" value="MMPL_dom"/>
</dbReference>
<feature type="transmembrane region" description="Helical" evidence="8">
    <location>
        <begin position="742"/>
        <end position="761"/>
    </location>
</feature>
<evidence type="ECO:0000259" key="9">
    <source>
        <dbReference type="PROSITE" id="PS50156"/>
    </source>
</evidence>
<feature type="transmembrane region" description="Helical" evidence="8">
    <location>
        <begin position="767"/>
        <end position="786"/>
    </location>
</feature>
<feature type="transmembrane region" description="Helical" evidence="8">
    <location>
        <begin position="634"/>
        <end position="655"/>
    </location>
</feature>
<keyword evidence="3" id="KW-1003">Cell membrane</keyword>
<reference evidence="10" key="1">
    <citation type="submission" date="2021-03" db="EMBL/GenBank/DDBJ databases">
        <title>Whole genome shotgun sequence of Actinoplanes consettensis NBRC 14913.</title>
        <authorList>
            <person name="Komaki H."/>
            <person name="Tamura T."/>
        </authorList>
    </citation>
    <scope>NUCLEOTIDE SEQUENCE</scope>
    <source>
        <strain evidence="10">NBRC 14913</strain>
    </source>
</reference>